<dbReference type="InterPro" id="IPR000421">
    <property type="entry name" value="FA58C"/>
</dbReference>
<dbReference type="InterPro" id="IPR017853">
    <property type="entry name" value="GH"/>
</dbReference>
<organism evidence="4 5">
    <name type="scientific">Micromonospora mirobrigensis</name>
    <dbReference type="NCBI Taxonomy" id="262898"/>
    <lineage>
        <taxon>Bacteria</taxon>
        <taxon>Bacillati</taxon>
        <taxon>Actinomycetota</taxon>
        <taxon>Actinomycetes</taxon>
        <taxon>Micromonosporales</taxon>
        <taxon>Micromonosporaceae</taxon>
        <taxon>Micromonospora</taxon>
    </lineage>
</organism>
<feature type="signal peptide" evidence="2">
    <location>
        <begin position="1"/>
        <end position="42"/>
    </location>
</feature>
<sequence>MTIHGGSVQTGPPRRRPTARRRSARVAALLLALLGATGSAVAVAGPAQAADPLVSAGRPVAASSTLSGYAASNVTDGNTTTRWASVSLVDPQWIQVDLGRTVRVGRVQLDWERAHATTYRIETSLDGTAWTSIWSTSTGDGGVDDITGLSASARYVRMYGTARGCTGCTQNWGYSLWEFQVYGVPQPVRGGFYNPGNGDITADTVGRGMNLGSLTTYRSLYDRNVFPGWNAQWITSLMTDHGVEPNFVIELKQYGGPPGSSITCGGRTYSIPTGNMTAGFTGSTVKYYGYDQVTSGALDGLLCNAVSQLDALPAGPVNIQFTSERDTTHQNGITQNGVGYTWAQADAMAVPAMQYLIRYFRQHSTRVPRATFTAGMGGWDEASFLRSYVGGVDGVDYLQWNPYNHAAPSRTPYQVFSRTYGWLPKLPTEAADKQVIIAEYGTNYTFTSPTQAEWIRQVPAAVAQLPRIRMTNYFNSDGDWGTLNPRSAGLDALTYAYSQPPYVP</sequence>
<dbReference type="AlphaFoldDB" id="A0A1C4TZ61"/>
<proteinExistence type="predicted"/>
<feature type="domain" description="F5/8 type C" evidence="3">
    <location>
        <begin position="36"/>
        <end position="184"/>
    </location>
</feature>
<evidence type="ECO:0000256" key="2">
    <source>
        <dbReference type="SAM" id="SignalP"/>
    </source>
</evidence>
<gene>
    <name evidence="4" type="ORF">GA0070564_10182</name>
</gene>
<name>A0A1C4TZ61_9ACTN</name>
<dbReference type="SUPFAM" id="SSF51445">
    <property type="entry name" value="(Trans)glycosidases"/>
    <property type="match status" value="1"/>
</dbReference>
<dbReference type="EMBL" id="FMCX01000001">
    <property type="protein sequence ID" value="SCE64644.1"/>
    <property type="molecule type" value="Genomic_DNA"/>
</dbReference>
<feature type="region of interest" description="Disordered" evidence="1">
    <location>
        <begin position="1"/>
        <end position="21"/>
    </location>
</feature>
<dbReference type="Gene3D" id="3.20.20.80">
    <property type="entry name" value="Glycosidases"/>
    <property type="match status" value="1"/>
</dbReference>
<accession>A0A1C4TZ61</accession>
<dbReference type="STRING" id="262898.GA0070564_10182"/>
<protein>
    <submittedName>
        <fullName evidence="4">F5/8 type C domain-containing protein</fullName>
    </submittedName>
</protein>
<dbReference type="Pfam" id="PF00754">
    <property type="entry name" value="F5_F8_type_C"/>
    <property type="match status" value="1"/>
</dbReference>
<evidence type="ECO:0000313" key="4">
    <source>
        <dbReference type="EMBL" id="SCE64644.1"/>
    </source>
</evidence>
<keyword evidence="2" id="KW-0732">Signal</keyword>
<dbReference type="Gene3D" id="2.60.120.260">
    <property type="entry name" value="Galactose-binding domain-like"/>
    <property type="match status" value="1"/>
</dbReference>
<evidence type="ECO:0000259" key="3">
    <source>
        <dbReference type="PROSITE" id="PS50022"/>
    </source>
</evidence>
<keyword evidence="5" id="KW-1185">Reference proteome</keyword>
<dbReference type="RefSeq" id="WP_091601042.1">
    <property type="nucleotide sequence ID" value="NZ_FMCX01000001.1"/>
</dbReference>
<dbReference type="Proteomes" id="UP000199504">
    <property type="component" value="Unassembled WGS sequence"/>
</dbReference>
<evidence type="ECO:0000313" key="5">
    <source>
        <dbReference type="Proteomes" id="UP000199504"/>
    </source>
</evidence>
<dbReference type="InterPro" id="IPR008979">
    <property type="entry name" value="Galactose-bd-like_sf"/>
</dbReference>
<feature type="chain" id="PRO_5039201677" evidence="2">
    <location>
        <begin position="43"/>
        <end position="504"/>
    </location>
</feature>
<dbReference type="PROSITE" id="PS50022">
    <property type="entry name" value="FA58C_3"/>
    <property type="match status" value="1"/>
</dbReference>
<evidence type="ECO:0000256" key="1">
    <source>
        <dbReference type="SAM" id="MobiDB-lite"/>
    </source>
</evidence>
<dbReference type="SUPFAM" id="SSF49785">
    <property type="entry name" value="Galactose-binding domain-like"/>
    <property type="match status" value="1"/>
</dbReference>
<reference evidence="5" key="1">
    <citation type="submission" date="2016-06" db="EMBL/GenBank/DDBJ databases">
        <authorList>
            <person name="Varghese N."/>
            <person name="Submissions Spin"/>
        </authorList>
    </citation>
    <scope>NUCLEOTIDE SEQUENCE [LARGE SCALE GENOMIC DNA]</scope>
    <source>
        <strain evidence="5">DSM 44830</strain>
    </source>
</reference>